<protein>
    <submittedName>
        <fullName evidence="1">Uncharacterized protein</fullName>
    </submittedName>
</protein>
<sequence>MVYLYKARIQVTLEPRNKINRLRIAYIYLQEVFFDLNDLLIYLLDCQRACLVNFEENTPYWGYSDMWSDILSACVSDKDKVPELVLQTNIEWILYSNKFAIPHLALSFVPKTPRKRKATVVVPYGKINVSFFKKKHEVDRLFPLGQFKKK</sequence>
<evidence type="ECO:0000313" key="2">
    <source>
        <dbReference type="Proteomes" id="UP000077315"/>
    </source>
</evidence>
<keyword evidence="2" id="KW-1185">Reference proteome</keyword>
<name>A0A163DEV3_PHYB8</name>
<dbReference type="InParanoid" id="A0A163DEV3"/>
<dbReference type="Proteomes" id="UP000077315">
    <property type="component" value="Unassembled WGS sequence"/>
</dbReference>
<dbReference type="RefSeq" id="XP_018288820.1">
    <property type="nucleotide sequence ID" value="XM_018436438.1"/>
</dbReference>
<dbReference type="GeneID" id="28997344"/>
<dbReference type="AlphaFoldDB" id="A0A163DEV3"/>
<dbReference type="VEuPathDB" id="FungiDB:PHYBLDRAFT_170867"/>
<dbReference type="EMBL" id="KV440987">
    <property type="protein sequence ID" value="OAD70780.1"/>
    <property type="molecule type" value="Genomic_DNA"/>
</dbReference>
<gene>
    <name evidence="1" type="ORF">PHYBLDRAFT_170867</name>
</gene>
<proteinExistence type="predicted"/>
<accession>A0A163DEV3</accession>
<reference evidence="2" key="1">
    <citation type="submission" date="2015-06" db="EMBL/GenBank/DDBJ databases">
        <title>Expansion of signal transduction pathways in fungi by whole-genome duplication.</title>
        <authorList>
            <consortium name="DOE Joint Genome Institute"/>
            <person name="Corrochano L.M."/>
            <person name="Kuo A."/>
            <person name="Marcet-Houben M."/>
            <person name="Polaino S."/>
            <person name="Salamov A."/>
            <person name="Villalobos J.M."/>
            <person name="Alvarez M.I."/>
            <person name="Avalos J."/>
            <person name="Benito E.P."/>
            <person name="Benoit I."/>
            <person name="Burger G."/>
            <person name="Camino L.P."/>
            <person name="Canovas D."/>
            <person name="Cerda-Olmedo E."/>
            <person name="Cheng J.-F."/>
            <person name="Dominguez A."/>
            <person name="Elias M."/>
            <person name="Eslava A.P."/>
            <person name="Glaser F."/>
            <person name="Grimwood J."/>
            <person name="Gutierrez G."/>
            <person name="Heitman J."/>
            <person name="Henrissat B."/>
            <person name="Iturriaga E.A."/>
            <person name="Lang B.F."/>
            <person name="Lavin J.L."/>
            <person name="Lee S."/>
            <person name="Li W."/>
            <person name="Lindquist E."/>
            <person name="Lopez-Garcia S."/>
            <person name="Luque E.M."/>
            <person name="Marcos A.T."/>
            <person name="Martin J."/>
            <person name="McCluskey K."/>
            <person name="Medina H.R."/>
            <person name="Miralles-Duran A."/>
            <person name="Miyazaki A."/>
            <person name="Munoz-Torres E."/>
            <person name="Oguiza J.A."/>
            <person name="Ohm R."/>
            <person name="Olmedo M."/>
            <person name="Orejas M."/>
            <person name="Ortiz-Castellanos L."/>
            <person name="Pisabarro A.G."/>
            <person name="Rodriguez-Romero J."/>
            <person name="Ruiz-Herrera J."/>
            <person name="Ruiz-Vazquez R."/>
            <person name="Sanz C."/>
            <person name="Schackwitz W."/>
            <person name="Schmutz J."/>
            <person name="Shahriari M."/>
            <person name="Shelest E."/>
            <person name="Silva-Franco F."/>
            <person name="Soanes D."/>
            <person name="Syed K."/>
            <person name="Tagua V.G."/>
            <person name="Talbot N.J."/>
            <person name="Thon M."/>
            <person name="De vries R.P."/>
            <person name="Wiebenga A."/>
            <person name="Yadav J.S."/>
            <person name="Braun E.L."/>
            <person name="Baker S."/>
            <person name="Garre V."/>
            <person name="Horwitz B."/>
            <person name="Torres-Martinez S."/>
            <person name="Idnurm A."/>
            <person name="Herrera-Estrella A."/>
            <person name="Gabaldon T."/>
            <person name="Grigoriev I.V."/>
        </authorList>
    </citation>
    <scope>NUCLEOTIDE SEQUENCE [LARGE SCALE GENOMIC DNA]</scope>
    <source>
        <strain evidence="2">NRRL 1555(-)</strain>
    </source>
</reference>
<organism evidence="1 2">
    <name type="scientific">Phycomyces blakesleeanus (strain ATCC 8743b / DSM 1359 / FGSC 10004 / NBRC 33097 / NRRL 1555)</name>
    <dbReference type="NCBI Taxonomy" id="763407"/>
    <lineage>
        <taxon>Eukaryota</taxon>
        <taxon>Fungi</taxon>
        <taxon>Fungi incertae sedis</taxon>
        <taxon>Mucoromycota</taxon>
        <taxon>Mucoromycotina</taxon>
        <taxon>Mucoromycetes</taxon>
        <taxon>Mucorales</taxon>
        <taxon>Phycomycetaceae</taxon>
        <taxon>Phycomyces</taxon>
    </lineage>
</organism>
<evidence type="ECO:0000313" key="1">
    <source>
        <dbReference type="EMBL" id="OAD70780.1"/>
    </source>
</evidence>